<dbReference type="Proteomes" id="UP000502508">
    <property type="component" value="Chromosome"/>
</dbReference>
<evidence type="ECO:0000313" key="1">
    <source>
        <dbReference type="EMBL" id="BCB76715.1"/>
    </source>
</evidence>
<proteinExistence type="predicted"/>
<organism evidence="1 2">
    <name type="scientific">Phytohabitans flavus</name>
    <dbReference type="NCBI Taxonomy" id="1076124"/>
    <lineage>
        <taxon>Bacteria</taxon>
        <taxon>Bacillati</taxon>
        <taxon>Actinomycetota</taxon>
        <taxon>Actinomycetes</taxon>
        <taxon>Micromonosporales</taxon>
        <taxon>Micromonosporaceae</taxon>
    </lineage>
</organism>
<dbReference type="GO" id="GO:0016810">
    <property type="term" value="F:hydrolase activity, acting on carbon-nitrogen (but not peptide) bonds"/>
    <property type="evidence" value="ECO:0007669"/>
    <property type="project" value="InterPro"/>
</dbReference>
<sequence>MSKTLSIVNAAVFDGISDELTDGPLYIVDGRIESVGGTPRPADRVLDARGAPCCPASSTHISTRTGSTWTCSRWSRGR</sequence>
<dbReference type="InterPro" id="IPR011059">
    <property type="entry name" value="Metal-dep_hydrolase_composite"/>
</dbReference>
<reference evidence="1 2" key="2">
    <citation type="submission" date="2020-03" db="EMBL/GenBank/DDBJ databases">
        <authorList>
            <person name="Ichikawa N."/>
            <person name="Kimura A."/>
            <person name="Kitahashi Y."/>
            <person name="Uohara A."/>
        </authorList>
    </citation>
    <scope>NUCLEOTIDE SEQUENCE [LARGE SCALE GENOMIC DNA]</scope>
    <source>
        <strain evidence="1 2">NBRC 107702</strain>
    </source>
</reference>
<dbReference type="EMBL" id="AP022870">
    <property type="protein sequence ID" value="BCB76715.1"/>
    <property type="molecule type" value="Genomic_DNA"/>
</dbReference>
<dbReference type="Gene3D" id="2.30.40.10">
    <property type="entry name" value="Urease, subunit C, domain 1"/>
    <property type="match status" value="1"/>
</dbReference>
<reference evidence="1 2" key="1">
    <citation type="submission" date="2020-03" db="EMBL/GenBank/DDBJ databases">
        <title>Whole genome shotgun sequence of Phytohabitans flavus NBRC 107702.</title>
        <authorList>
            <person name="Komaki H."/>
            <person name="Tamura T."/>
        </authorList>
    </citation>
    <scope>NUCLEOTIDE SEQUENCE [LARGE SCALE GENOMIC DNA]</scope>
    <source>
        <strain evidence="1 2">NBRC 107702</strain>
    </source>
</reference>
<name>A0A6F8XSA4_9ACTN</name>
<evidence type="ECO:0000313" key="2">
    <source>
        <dbReference type="Proteomes" id="UP000502508"/>
    </source>
</evidence>
<dbReference type="KEGG" id="pfla:Pflav_031250"/>
<keyword evidence="2" id="KW-1185">Reference proteome</keyword>
<protein>
    <submittedName>
        <fullName evidence="1">Uncharacterized protein</fullName>
    </submittedName>
</protein>
<dbReference type="AlphaFoldDB" id="A0A6F8XSA4"/>
<gene>
    <name evidence="1" type="ORF">Pflav_031250</name>
</gene>
<dbReference type="SUPFAM" id="SSF51338">
    <property type="entry name" value="Composite domain of metallo-dependent hydrolases"/>
    <property type="match status" value="1"/>
</dbReference>
<accession>A0A6F8XSA4</accession>